<protein>
    <submittedName>
        <fullName evidence="1">Uncharacterized protein</fullName>
    </submittedName>
</protein>
<organism evidence="1 2">
    <name type="scientific">Champsocephalus gunnari</name>
    <name type="common">Mackerel icefish</name>
    <dbReference type="NCBI Taxonomy" id="52237"/>
    <lineage>
        <taxon>Eukaryota</taxon>
        <taxon>Metazoa</taxon>
        <taxon>Chordata</taxon>
        <taxon>Craniata</taxon>
        <taxon>Vertebrata</taxon>
        <taxon>Euteleostomi</taxon>
        <taxon>Actinopterygii</taxon>
        <taxon>Neopterygii</taxon>
        <taxon>Teleostei</taxon>
        <taxon>Neoteleostei</taxon>
        <taxon>Acanthomorphata</taxon>
        <taxon>Eupercaria</taxon>
        <taxon>Perciformes</taxon>
        <taxon>Notothenioidei</taxon>
        <taxon>Channichthyidae</taxon>
        <taxon>Champsocephalus</taxon>
    </lineage>
</organism>
<dbReference type="AlphaFoldDB" id="A0AAN8DHI5"/>
<evidence type="ECO:0000313" key="2">
    <source>
        <dbReference type="Proteomes" id="UP001331515"/>
    </source>
</evidence>
<evidence type="ECO:0000313" key="1">
    <source>
        <dbReference type="EMBL" id="KAK5921153.1"/>
    </source>
</evidence>
<dbReference type="Proteomes" id="UP001331515">
    <property type="component" value="Unassembled WGS sequence"/>
</dbReference>
<reference evidence="1 2" key="1">
    <citation type="journal article" date="2023" name="Mol. Biol. Evol.">
        <title>Genomics of Secondarily Temperate Adaptation in the Only Non-Antarctic Icefish.</title>
        <authorList>
            <person name="Rivera-Colon A.G."/>
            <person name="Rayamajhi N."/>
            <person name="Minhas B.F."/>
            <person name="Madrigal G."/>
            <person name="Bilyk K.T."/>
            <person name="Yoon V."/>
            <person name="Hune M."/>
            <person name="Gregory S."/>
            <person name="Cheng C.H.C."/>
            <person name="Catchen J.M."/>
        </authorList>
    </citation>
    <scope>NUCLEOTIDE SEQUENCE [LARGE SCALE GENOMIC DNA]</scope>
    <source>
        <tissue evidence="1">White muscle</tissue>
    </source>
</reference>
<keyword evidence="2" id="KW-1185">Reference proteome</keyword>
<sequence length="131" mass="14072">MFCICPPFMVYIMDCLWVAVAGESGGYHRSAERNTMCAPSRRTFLLALRFPQVIHAALIPTVMALSWGSAAIARPPHASAFGLPDSTALQLPVHSTEPWVVEGVVGGVNRLVLGLGLSVHSGPFLLKMKSL</sequence>
<gene>
    <name evidence="1" type="ORF">CgunFtcFv8_024879</name>
</gene>
<comment type="caution">
    <text evidence="1">The sequence shown here is derived from an EMBL/GenBank/DDBJ whole genome shotgun (WGS) entry which is preliminary data.</text>
</comment>
<accession>A0AAN8DHI5</accession>
<name>A0AAN8DHI5_CHAGU</name>
<proteinExistence type="predicted"/>
<dbReference type="EMBL" id="JAURVH010001523">
    <property type="protein sequence ID" value="KAK5921153.1"/>
    <property type="molecule type" value="Genomic_DNA"/>
</dbReference>